<keyword evidence="5" id="KW-1185">Reference proteome</keyword>
<accession>A0A1I7MYS7</accession>
<dbReference type="OrthoDB" id="9792626at2"/>
<evidence type="ECO:0000259" key="3">
    <source>
        <dbReference type="PROSITE" id="PS51819"/>
    </source>
</evidence>
<dbReference type="PROSITE" id="PS51318">
    <property type="entry name" value="TAT"/>
    <property type="match status" value="1"/>
</dbReference>
<dbReference type="InterPro" id="IPR004360">
    <property type="entry name" value="Glyas_Fos-R_dOase_dom"/>
</dbReference>
<dbReference type="InterPro" id="IPR006311">
    <property type="entry name" value="TAT_signal"/>
</dbReference>
<dbReference type="PANTHER" id="PTHR43279">
    <property type="entry name" value="CATECHOL-2,3-DIOXYGENASE"/>
    <property type="match status" value="1"/>
</dbReference>
<dbReference type="GO" id="GO:0004462">
    <property type="term" value="F:lactoylglutathione lyase activity"/>
    <property type="evidence" value="ECO:0007669"/>
    <property type="project" value="InterPro"/>
</dbReference>
<keyword evidence="2" id="KW-0732">Signal</keyword>
<name>A0A1I7MYS7_9HYPH</name>
<keyword evidence="1" id="KW-0479">Metal-binding</keyword>
<organism evidence="4 5">
    <name type="scientific">Devosia crocina</name>
    <dbReference type="NCBI Taxonomy" id="429728"/>
    <lineage>
        <taxon>Bacteria</taxon>
        <taxon>Pseudomonadati</taxon>
        <taxon>Pseudomonadota</taxon>
        <taxon>Alphaproteobacteria</taxon>
        <taxon>Hyphomicrobiales</taxon>
        <taxon>Devosiaceae</taxon>
        <taxon>Devosia</taxon>
    </lineage>
</organism>
<dbReference type="Proteomes" id="UP000199074">
    <property type="component" value="Unassembled WGS sequence"/>
</dbReference>
<dbReference type="AlphaFoldDB" id="A0A1I7MYS7"/>
<sequence length="311" mass="33124">MLTRRSLLAGSAATFAAGLAVTGHAKGGPSAGVTSAGAPLRIGKVALNVRDLDTMSAFYQQVVGLIQIESAGQTVLLGVDGAVLLELRGNADLRFASPLDAGLFHTAFLLPTRADLGSWLLNAVRLGVPIQGASDHMVSEAIYLADPEGNGIEIYWDRPSQDWTWRDGMVEMSTLGLDVQSLAEVARMNIWNGLPSGSSIGHVHLQVGDILAAQAFYSELLGMDIVHRVSGASFYSSGGYHHHIATNVWNSIGASTRTEGTTGLASFELIANNPTLYNDVFARLNTFATHSHEDRVEVEDPWGTTVILRSA</sequence>
<dbReference type="InterPro" id="IPR037523">
    <property type="entry name" value="VOC_core"/>
</dbReference>
<reference evidence="4 5" key="1">
    <citation type="submission" date="2016-10" db="EMBL/GenBank/DDBJ databases">
        <authorList>
            <person name="de Groot N.N."/>
        </authorList>
    </citation>
    <scope>NUCLEOTIDE SEQUENCE [LARGE SCALE GENOMIC DNA]</scope>
    <source>
        <strain evidence="4 5">IPL20</strain>
    </source>
</reference>
<dbReference type="PROSITE" id="PS51819">
    <property type="entry name" value="VOC"/>
    <property type="match status" value="1"/>
</dbReference>
<dbReference type="GO" id="GO:0046872">
    <property type="term" value="F:metal ion binding"/>
    <property type="evidence" value="ECO:0007669"/>
    <property type="project" value="UniProtKB-KW"/>
</dbReference>
<dbReference type="GO" id="GO:0051213">
    <property type="term" value="F:dioxygenase activity"/>
    <property type="evidence" value="ECO:0007669"/>
    <property type="project" value="UniProtKB-KW"/>
</dbReference>
<dbReference type="Pfam" id="PF00903">
    <property type="entry name" value="Glyoxalase"/>
    <property type="match status" value="2"/>
</dbReference>
<dbReference type="InterPro" id="IPR029068">
    <property type="entry name" value="Glyas_Bleomycin-R_OHBP_Dase"/>
</dbReference>
<dbReference type="STRING" id="429728.SAMN05216456_0315"/>
<proteinExistence type="predicted"/>
<keyword evidence="4" id="KW-0223">Dioxygenase</keyword>
<dbReference type="PANTHER" id="PTHR43279:SF1">
    <property type="entry name" value="CATECHOL-2,3-DIOXYGENASE"/>
    <property type="match status" value="1"/>
</dbReference>
<dbReference type="InterPro" id="IPR018146">
    <property type="entry name" value="Glyoxalase_1_CS"/>
</dbReference>
<dbReference type="PROSITE" id="PS00934">
    <property type="entry name" value="GLYOXALASE_I_1"/>
    <property type="match status" value="1"/>
</dbReference>
<dbReference type="CDD" id="cd16359">
    <property type="entry name" value="VOC_BsCatE_like_C"/>
    <property type="match status" value="1"/>
</dbReference>
<feature type="signal peptide" evidence="2">
    <location>
        <begin position="1"/>
        <end position="25"/>
    </location>
</feature>
<dbReference type="EMBL" id="FPCK01000001">
    <property type="protein sequence ID" value="SFV27590.1"/>
    <property type="molecule type" value="Genomic_DNA"/>
</dbReference>
<protein>
    <submittedName>
        <fullName evidence="4">Catechol 2,3-dioxygenase</fullName>
    </submittedName>
</protein>
<keyword evidence="4" id="KW-0560">Oxidoreductase</keyword>
<evidence type="ECO:0000313" key="4">
    <source>
        <dbReference type="EMBL" id="SFV27590.1"/>
    </source>
</evidence>
<evidence type="ECO:0000256" key="1">
    <source>
        <dbReference type="ARBA" id="ARBA00022723"/>
    </source>
</evidence>
<dbReference type="SUPFAM" id="SSF54593">
    <property type="entry name" value="Glyoxalase/Bleomycin resistance protein/Dihydroxybiphenyl dioxygenase"/>
    <property type="match status" value="2"/>
</dbReference>
<feature type="domain" description="VOC" evidence="3">
    <location>
        <begin position="41"/>
        <end position="157"/>
    </location>
</feature>
<evidence type="ECO:0000256" key="2">
    <source>
        <dbReference type="SAM" id="SignalP"/>
    </source>
</evidence>
<evidence type="ECO:0000313" key="5">
    <source>
        <dbReference type="Proteomes" id="UP000199074"/>
    </source>
</evidence>
<feature type="chain" id="PRO_5011780102" evidence="2">
    <location>
        <begin position="26"/>
        <end position="311"/>
    </location>
</feature>
<dbReference type="Gene3D" id="3.10.180.10">
    <property type="entry name" value="2,3-Dihydroxybiphenyl 1,2-Dioxygenase, domain 1"/>
    <property type="match status" value="2"/>
</dbReference>
<gene>
    <name evidence="4" type="ORF">SAMN05216456_0315</name>
</gene>